<dbReference type="InterPro" id="IPR011990">
    <property type="entry name" value="TPR-like_helical_dom_sf"/>
</dbReference>
<dbReference type="Proteomes" id="UP000469724">
    <property type="component" value="Unassembled WGS sequence"/>
</dbReference>
<gene>
    <name evidence="4" type="ORF">G3N56_01960</name>
</gene>
<dbReference type="InterPro" id="IPR051677">
    <property type="entry name" value="AfsR-DnrI-RedD_regulator"/>
</dbReference>
<organism evidence="4 5">
    <name type="scientific">Desulfolutivibrio sulfodismutans</name>
    <dbReference type="NCBI Taxonomy" id="63561"/>
    <lineage>
        <taxon>Bacteria</taxon>
        <taxon>Pseudomonadati</taxon>
        <taxon>Thermodesulfobacteriota</taxon>
        <taxon>Desulfovibrionia</taxon>
        <taxon>Desulfovibrionales</taxon>
        <taxon>Desulfovibrionaceae</taxon>
        <taxon>Desulfolutivibrio</taxon>
    </lineage>
</organism>
<dbReference type="GO" id="GO:0005524">
    <property type="term" value="F:ATP binding"/>
    <property type="evidence" value="ECO:0007669"/>
    <property type="project" value="UniProtKB-KW"/>
</dbReference>
<dbReference type="InterPro" id="IPR016032">
    <property type="entry name" value="Sig_transdc_resp-reg_C-effctor"/>
</dbReference>
<evidence type="ECO:0000313" key="5">
    <source>
        <dbReference type="Proteomes" id="UP000469724"/>
    </source>
</evidence>
<dbReference type="RefSeq" id="WP_163300566.1">
    <property type="nucleotide sequence ID" value="NZ_JAAGRQ010000005.1"/>
</dbReference>
<feature type="domain" description="Bacterial transcriptional activator" evidence="3">
    <location>
        <begin position="717"/>
        <end position="859"/>
    </location>
</feature>
<evidence type="ECO:0000256" key="2">
    <source>
        <dbReference type="ARBA" id="ARBA00023163"/>
    </source>
</evidence>
<dbReference type="GO" id="GO:0003677">
    <property type="term" value="F:DNA binding"/>
    <property type="evidence" value="ECO:0007669"/>
    <property type="project" value="InterPro"/>
</dbReference>
<protein>
    <submittedName>
        <fullName evidence="4">ATP-binding protein</fullName>
    </submittedName>
</protein>
<dbReference type="InterPro" id="IPR059106">
    <property type="entry name" value="WHD_MalT"/>
</dbReference>
<dbReference type="PANTHER" id="PTHR35807">
    <property type="entry name" value="TRANSCRIPTIONAL REGULATOR REDD-RELATED"/>
    <property type="match status" value="1"/>
</dbReference>
<dbReference type="InterPro" id="IPR036388">
    <property type="entry name" value="WH-like_DNA-bd_sf"/>
</dbReference>
<dbReference type="InterPro" id="IPR005158">
    <property type="entry name" value="BTAD"/>
</dbReference>
<keyword evidence="1" id="KW-0805">Transcription regulation</keyword>
<name>A0A7K3NH32_9BACT</name>
<dbReference type="GO" id="GO:0006355">
    <property type="term" value="P:regulation of DNA-templated transcription"/>
    <property type="evidence" value="ECO:0007669"/>
    <property type="project" value="InterPro"/>
</dbReference>
<dbReference type="Pfam" id="PF03704">
    <property type="entry name" value="BTAD"/>
    <property type="match status" value="1"/>
</dbReference>
<dbReference type="Pfam" id="PF25873">
    <property type="entry name" value="WHD_MalT"/>
    <property type="match status" value="1"/>
</dbReference>
<evidence type="ECO:0000256" key="1">
    <source>
        <dbReference type="ARBA" id="ARBA00023015"/>
    </source>
</evidence>
<dbReference type="SUPFAM" id="SSF46894">
    <property type="entry name" value="C-terminal effector domain of the bipartite response regulators"/>
    <property type="match status" value="1"/>
</dbReference>
<keyword evidence="5" id="KW-1185">Reference proteome</keyword>
<evidence type="ECO:0000313" key="4">
    <source>
        <dbReference type="EMBL" id="NDY55510.1"/>
    </source>
</evidence>
<keyword evidence="4" id="KW-0547">Nucleotide-binding</keyword>
<comment type="caution">
    <text evidence="4">The sequence shown here is derived from an EMBL/GenBank/DDBJ whole genome shotgun (WGS) entry which is preliminary data.</text>
</comment>
<dbReference type="Gene3D" id="1.25.40.10">
    <property type="entry name" value="Tetratricopeptide repeat domain"/>
    <property type="match status" value="2"/>
</dbReference>
<dbReference type="Gene3D" id="1.10.10.10">
    <property type="entry name" value="Winged helix-like DNA-binding domain superfamily/Winged helix DNA-binding domain"/>
    <property type="match status" value="1"/>
</dbReference>
<keyword evidence="2" id="KW-0804">Transcription</keyword>
<dbReference type="EMBL" id="JAAGRQ010000005">
    <property type="protein sequence ID" value="NDY55510.1"/>
    <property type="molecule type" value="Genomic_DNA"/>
</dbReference>
<evidence type="ECO:0000259" key="3">
    <source>
        <dbReference type="SMART" id="SM01043"/>
    </source>
</evidence>
<dbReference type="AlphaFoldDB" id="A0A7K3NH32"/>
<accession>A0A7K3NH32</accession>
<proteinExistence type="predicted"/>
<dbReference type="PANTHER" id="PTHR35807:SF1">
    <property type="entry name" value="TRANSCRIPTIONAL REGULATOR REDD"/>
    <property type="match status" value="1"/>
</dbReference>
<dbReference type="SMART" id="SM01043">
    <property type="entry name" value="BTAD"/>
    <property type="match status" value="1"/>
</dbReference>
<keyword evidence="4" id="KW-0067">ATP-binding</keyword>
<reference evidence="4 5" key="1">
    <citation type="submission" date="2020-02" db="EMBL/GenBank/DDBJ databases">
        <title>Comparative genomics of sulfur disproportionating microorganisms.</title>
        <authorList>
            <person name="Ward L.M."/>
            <person name="Bertran E."/>
            <person name="Johnston D.T."/>
        </authorList>
    </citation>
    <scope>NUCLEOTIDE SEQUENCE [LARGE SCALE GENOMIC DNA]</scope>
    <source>
        <strain evidence="4 5">DSM 3696</strain>
    </source>
</reference>
<dbReference type="SUPFAM" id="SSF48452">
    <property type="entry name" value="TPR-like"/>
    <property type="match status" value="1"/>
</dbReference>
<sequence>MACLRTKTVQPSGKTDGWIMGALLFGLQMVSGGDGEPPGRWDGARCSDIREYFRRKVFALLEPDLRHPLLVLSLLEDIPVDLAAGLTGREDIHARLHQLAARNFFIRDLTPDSTVFGLHHLFRQFLRDRATQKLAPETLRKVHRDAGAYYLRCNTPAQALRHYLKADDLEAIDAALREQGPAMLAANQTATLSSILGSIPEQDLARLGWGCLFLALATMDSAPANALPLLRKALAVFAPAHDELGELVCLAHIISIHITTTGHSREGEQLLERAEELFQGLEGGMDSCTTILIARSMAMGRVIFLADVDTATRYADMALSLAMKDHLVNFEAAMLMVMGYIKIFAGHLSMARQWMERAHEIVPRSEVGAFHCLAIRMMLMNFLFHDGCFDNYSTEKSQIVDAVGMDMFSQSIVGPFCHVWEMDIAINQGRFEEALRIAKEADALSPHLKSQTLQLKAVVLALQGQTAEALAACDESTRLREQAAGLYFITLHKILVGIVHSFCGEYDIAVSMLTEGIRKARSMPTDYLESCGLMNRAATFLLRGECEAATTDIRKGLGLMRRNDYKHFWAWTPGSMEQVLGFAVSRNIEPAYARKLAVERIRHDFTDQGESIPLLEIRCLGELAILFRGEPLLPPEALTPGQRELLCLLLASPDLKIPQDTACLHFWPDGSPLATRTNFDTMMSRLRKSFAEVLPQSLAGRYLFRERGMVWLANCRVDALLFLEEARKGQEHSRLQQRWQAANAFSRAAALWKGEFAPGVTGGDRISAFRHKLTAALARLALTWGGHLDRINRTQAAIDIVEKALRPDPLNDSLWALLYRLHGRHSVLQARQVANRLATVLRNEGYPEADIEQILAGVAAAP</sequence>